<evidence type="ECO:0000256" key="1">
    <source>
        <dbReference type="SAM" id="MobiDB-lite"/>
    </source>
</evidence>
<feature type="region of interest" description="Disordered" evidence="1">
    <location>
        <begin position="750"/>
        <end position="858"/>
    </location>
</feature>
<sequence length="858" mass="91090">MTVLPGSSTGRDDAAAPSRPVVGAPVRADGVELIGQMVGSGYRVPPALARRGDGQTFQLTPLLYLVLETVDGQRDYEAVAAQVGAAYGRTVTADNIRTLVDQQLRPMGLLAKEDGSQPEVRKSNPLLALRFKYAVSDPEQTRRLTSPFARLFHPVVVTAVMAAFGFVSWWVFFRKGLASATYEAFDKPGLLLLVVLVTVLSAGFHEFGHAAGARRGGATPGVMGAGVYLVWPAFYTDVTDSYRLGRGGRVRTDLGGLYFNAIVAVGIAGVWWATGYDALLLVVATQILQMVRQLTPLVRFDGYHVLADVTGVPDLFHRIRPTLLGVLPWRWRHPESTVLKPWARIVVTLWVLVVVPMLAFSMFTMVVTLPRILGTAWAGLGKQSTLLGRAWGDADFLEVAARGVAILAVTFPILATAVILTRLVRSVVRSVLTRTQGRPLHRGVAGLVAAALVAGLAWAWWPHPDTYRPIQPYEGGTLRQVAQALPAAVRPAPSGLVEGQRGTLVTGWADGDARPTREHPQLAMVLVPHGSGTPGSDGTDGGDGGDGSTVEAASAPTPSTGADGATPVPGDQPATAPGAPADPAPAAPQSWVFPFDKPLAPGEGDNQSMAVNTTDNTVQYDVAFALVWIDDDSPAMNKNEAYAFASCTNCAAVAVGFQIVLVTGDNHVAVPQNISAAVNSDCVNCLTYALATQLFVTLDGPLSEAGTQQISALWQEIASFGTHITEVPLSEIRSRLSAYETQILGIIEKEQGPLAGTPTAAPTATPSDGASPSTGVTPTGLASPTAGDPTTATSSEPTATSSTGGAPPVRRPTPRPRPRPRRRPRPRPRRSPRRTPRPRPPTRRRRPSEPRVVRLRGR</sequence>
<organism evidence="3 4">
    <name type="scientific">Nocardioides panacis</name>
    <dbReference type="NCBI Taxonomy" id="2849501"/>
    <lineage>
        <taxon>Bacteria</taxon>
        <taxon>Bacillati</taxon>
        <taxon>Actinomycetota</taxon>
        <taxon>Actinomycetes</taxon>
        <taxon>Propionibacteriales</taxon>
        <taxon>Nocardioidaceae</taxon>
        <taxon>Nocardioides</taxon>
    </lineage>
</organism>
<feature type="transmembrane region" description="Helical" evidence="2">
    <location>
        <begin position="151"/>
        <end position="172"/>
    </location>
</feature>
<evidence type="ECO:0008006" key="5">
    <source>
        <dbReference type="Google" id="ProtNLM"/>
    </source>
</evidence>
<feature type="transmembrane region" description="Helical" evidence="2">
    <location>
        <begin position="399"/>
        <end position="424"/>
    </location>
</feature>
<feature type="transmembrane region" description="Helical" evidence="2">
    <location>
        <begin position="184"/>
        <end position="204"/>
    </location>
</feature>
<feature type="region of interest" description="Disordered" evidence="1">
    <location>
        <begin position="526"/>
        <end position="610"/>
    </location>
</feature>
<keyword evidence="2" id="KW-0812">Transmembrane</keyword>
<feature type="transmembrane region" description="Helical" evidence="2">
    <location>
        <begin position="444"/>
        <end position="461"/>
    </location>
</feature>
<dbReference type="AlphaFoldDB" id="A0A975T0H9"/>
<name>A0A975T0H9_9ACTN</name>
<evidence type="ECO:0000313" key="4">
    <source>
        <dbReference type="Proteomes" id="UP000683575"/>
    </source>
</evidence>
<feature type="transmembrane region" description="Helical" evidence="2">
    <location>
        <begin position="342"/>
        <end position="363"/>
    </location>
</feature>
<protein>
    <recommendedName>
        <fullName evidence="5">Peptide zinc metalloprotease protein</fullName>
    </recommendedName>
</protein>
<dbReference type="RefSeq" id="WP_216941142.1">
    <property type="nucleotide sequence ID" value="NZ_CP077062.1"/>
</dbReference>
<evidence type="ECO:0000313" key="3">
    <source>
        <dbReference type="EMBL" id="QWZ09296.1"/>
    </source>
</evidence>
<feature type="compositionally biased region" description="Low complexity" evidence="1">
    <location>
        <begin position="789"/>
        <end position="803"/>
    </location>
</feature>
<keyword evidence="2" id="KW-0472">Membrane</keyword>
<feature type="compositionally biased region" description="Basic residues" evidence="1">
    <location>
        <begin position="812"/>
        <end position="846"/>
    </location>
</feature>
<dbReference type="Proteomes" id="UP000683575">
    <property type="component" value="Chromosome"/>
</dbReference>
<feature type="transmembrane region" description="Helical" evidence="2">
    <location>
        <begin position="255"/>
        <end position="283"/>
    </location>
</feature>
<proteinExistence type="predicted"/>
<feature type="region of interest" description="Disordered" evidence="1">
    <location>
        <begin position="1"/>
        <end position="21"/>
    </location>
</feature>
<reference evidence="3" key="1">
    <citation type="submission" date="2021-06" db="EMBL/GenBank/DDBJ databases">
        <title>Complete genome sequence of Nocardioides sp. G188.</title>
        <authorList>
            <person name="Im W.-T."/>
        </authorList>
    </citation>
    <scope>NUCLEOTIDE SEQUENCE</scope>
    <source>
        <strain evidence="3">G188</strain>
    </source>
</reference>
<feature type="compositionally biased region" description="Low complexity" evidence="1">
    <location>
        <begin position="569"/>
        <end position="579"/>
    </location>
</feature>
<evidence type="ECO:0000256" key="2">
    <source>
        <dbReference type="SAM" id="Phobius"/>
    </source>
</evidence>
<keyword evidence="2" id="KW-1133">Transmembrane helix</keyword>
<feature type="compositionally biased region" description="Low complexity" evidence="1">
    <location>
        <begin position="752"/>
        <end position="774"/>
    </location>
</feature>
<feature type="compositionally biased region" description="Gly residues" evidence="1">
    <location>
        <begin position="532"/>
        <end position="547"/>
    </location>
</feature>
<dbReference type="KEGG" id="nps:KRR39_05790"/>
<accession>A0A975T0H9</accession>
<keyword evidence="4" id="KW-1185">Reference proteome</keyword>
<feature type="transmembrane region" description="Helical" evidence="2">
    <location>
        <begin position="216"/>
        <end position="235"/>
    </location>
</feature>
<gene>
    <name evidence="3" type="ORF">KRR39_05790</name>
</gene>
<dbReference type="EMBL" id="CP077062">
    <property type="protein sequence ID" value="QWZ09296.1"/>
    <property type="molecule type" value="Genomic_DNA"/>
</dbReference>